<dbReference type="RefSeq" id="WP_145925540.1">
    <property type="nucleotide sequence ID" value="NZ_CP018258.1"/>
</dbReference>
<name>A0A1P8F831_9CHLR</name>
<accession>A0A1P8F831</accession>
<dbReference type="EMBL" id="CP018258">
    <property type="protein sequence ID" value="APV44605.1"/>
    <property type="molecule type" value="Genomic_DNA"/>
</dbReference>
<sequence>MLDSELRYTMINNLKELERDIINRELPIATRGVEIFGKSGEYIDENKKRYWIAAYISVESKSDVERIHSYLADYGSTKNQ</sequence>
<dbReference type="KEGG" id="dfo:Dform_01277"/>
<evidence type="ECO:0000313" key="1">
    <source>
        <dbReference type="EMBL" id="APV44605.1"/>
    </source>
</evidence>
<reference evidence="2" key="1">
    <citation type="submission" date="2016-11" db="EMBL/GenBank/DDBJ databases">
        <title>Dehalogenimonas formicexedens sp. nov., a chlorinated alkane respiring bacterium isolated from contaminated groundwater.</title>
        <authorList>
            <person name="Key T.A."/>
            <person name="Bowman K.S."/>
            <person name="Lee I."/>
            <person name="Chun J."/>
            <person name="Albuquerque L."/>
            <person name="da Costa M.S."/>
            <person name="Rainey F.A."/>
            <person name="Moe W.M."/>
        </authorList>
    </citation>
    <scope>NUCLEOTIDE SEQUENCE [LARGE SCALE GENOMIC DNA]</scope>
    <source>
        <strain evidence="2">NSZ-14</strain>
    </source>
</reference>
<keyword evidence="2" id="KW-1185">Reference proteome</keyword>
<gene>
    <name evidence="1" type="ORF">Dform_01277</name>
</gene>
<dbReference type="Proteomes" id="UP000185934">
    <property type="component" value="Chromosome"/>
</dbReference>
<organism evidence="1 2">
    <name type="scientific">Dehalogenimonas formicexedens</name>
    <dbReference type="NCBI Taxonomy" id="1839801"/>
    <lineage>
        <taxon>Bacteria</taxon>
        <taxon>Bacillati</taxon>
        <taxon>Chloroflexota</taxon>
        <taxon>Dehalococcoidia</taxon>
        <taxon>Dehalococcoidales</taxon>
        <taxon>Dehalococcoidaceae</taxon>
        <taxon>Dehalogenimonas</taxon>
    </lineage>
</organism>
<dbReference type="STRING" id="1839801.Dform_01277"/>
<protein>
    <submittedName>
        <fullName evidence="1">Uncharacterized protein</fullName>
    </submittedName>
</protein>
<evidence type="ECO:0000313" key="2">
    <source>
        <dbReference type="Proteomes" id="UP000185934"/>
    </source>
</evidence>
<proteinExistence type="predicted"/>
<dbReference type="AlphaFoldDB" id="A0A1P8F831"/>